<comment type="caution">
    <text evidence="1">The sequence shown here is derived from an EMBL/GenBank/DDBJ whole genome shotgun (WGS) entry which is preliminary data.</text>
</comment>
<dbReference type="RefSeq" id="WP_204468533.1">
    <property type="nucleotide sequence ID" value="NZ_JACLYU010000006.1"/>
</dbReference>
<accession>A0A938WXB6</accession>
<evidence type="ECO:0000313" key="1">
    <source>
        <dbReference type="EMBL" id="MBM6699631.1"/>
    </source>
</evidence>
<dbReference type="Proteomes" id="UP000718821">
    <property type="component" value="Unassembled WGS sequence"/>
</dbReference>
<organism evidence="1 2">
    <name type="scientific">Bifidobacterium pullorum subsp. saeculare</name>
    <dbReference type="NCBI Taxonomy" id="78257"/>
    <lineage>
        <taxon>Bacteria</taxon>
        <taxon>Bacillati</taxon>
        <taxon>Actinomycetota</taxon>
        <taxon>Actinomycetes</taxon>
        <taxon>Bifidobacteriales</taxon>
        <taxon>Bifidobacteriaceae</taxon>
        <taxon>Bifidobacterium</taxon>
    </lineage>
</organism>
<reference evidence="1" key="2">
    <citation type="journal article" date="2021" name="Sci. Rep.">
        <title>The distribution of antibiotic resistance genes in chicken gut microbiota commensals.</title>
        <authorList>
            <person name="Juricova H."/>
            <person name="Matiasovicova J."/>
            <person name="Kubasova T."/>
            <person name="Cejkova D."/>
            <person name="Rychlik I."/>
        </authorList>
    </citation>
    <scope>NUCLEOTIDE SEQUENCE</scope>
    <source>
        <strain evidence="1">An836</strain>
    </source>
</reference>
<dbReference type="AlphaFoldDB" id="A0A938WXB6"/>
<evidence type="ECO:0000313" key="2">
    <source>
        <dbReference type="Proteomes" id="UP000718821"/>
    </source>
</evidence>
<keyword evidence="2" id="KW-1185">Reference proteome</keyword>
<reference evidence="1" key="1">
    <citation type="submission" date="2020-08" db="EMBL/GenBank/DDBJ databases">
        <authorList>
            <person name="Cejkova D."/>
            <person name="Kubasova T."/>
            <person name="Jahodarova E."/>
            <person name="Rychlik I."/>
        </authorList>
    </citation>
    <scope>NUCLEOTIDE SEQUENCE</scope>
    <source>
        <strain evidence="1">An836</strain>
    </source>
</reference>
<name>A0A938WXB6_9BIFI</name>
<sequence>MMTAMVKGPKSHKVGPPIMLTLEQIDERRKQIEAKYGTRRELEFKLNLIGLSLEERNALRELKDLDYLSDW</sequence>
<gene>
    <name evidence="1" type="ORF">H7U32_04740</name>
</gene>
<proteinExistence type="predicted"/>
<dbReference type="EMBL" id="JACLYU010000006">
    <property type="protein sequence ID" value="MBM6699631.1"/>
    <property type="molecule type" value="Genomic_DNA"/>
</dbReference>
<protein>
    <submittedName>
        <fullName evidence="1">Uncharacterized protein</fullName>
    </submittedName>
</protein>